<protein>
    <recommendedName>
        <fullName evidence="1">Putative restriction endonuclease domain-containing protein</fullName>
    </recommendedName>
</protein>
<dbReference type="InterPro" id="IPR011335">
    <property type="entry name" value="Restrct_endonuc-II-like"/>
</dbReference>
<feature type="domain" description="Putative restriction endonuclease" evidence="1">
    <location>
        <begin position="16"/>
        <end position="183"/>
    </location>
</feature>
<dbReference type="InterPro" id="IPR008538">
    <property type="entry name" value="Uma2"/>
</dbReference>
<dbReference type="EMBL" id="BNEK01000003">
    <property type="protein sequence ID" value="GHJ27421.1"/>
    <property type="molecule type" value="Genomic_DNA"/>
</dbReference>
<evidence type="ECO:0000259" key="1">
    <source>
        <dbReference type="Pfam" id="PF05685"/>
    </source>
</evidence>
<dbReference type="PANTHER" id="PTHR35400">
    <property type="entry name" value="SLR1083 PROTEIN"/>
    <property type="match status" value="1"/>
</dbReference>
<dbReference type="InterPro" id="IPR012296">
    <property type="entry name" value="Nuclease_put_TT1808"/>
</dbReference>
<dbReference type="RefSeq" id="WP_236256581.1">
    <property type="nucleotide sequence ID" value="NZ_BNEK01000003.1"/>
</dbReference>
<dbReference type="SUPFAM" id="SSF52980">
    <property type="entry name" value="Restriction endonuclease-like"/>
    <property type="match status" value="1"/>
</dbReference>
<sequence length="187" mass="19794">MALTAPGGAASSAEEAFDALSEAAPEGWRVELIDGAIRVTGPGDGRHAEIVTSVSGQVRDHRNGLRCYTGLGLRLPGAPPEGRGLPDLVIAPKGSFRNALEFQDPGPVVLVGEVTSASTAERDRGAKSRGYARAGIPLYLLIDRERNQAVLHSLPAGKRYTRKVEVDISQPLSLPEPLGFDLDTGEF</sequence>
<dbReference type="Proteomes" id="UP001054854">
    <property type="component" value="Unassembled WGS sequence"/>
</dbReference>
<keyword evidence="3" id="KW-1185">Reference proteome</keyword>
<reference evidence="2" key="1">
    <citation type="submission" date="2024-05" db="EMBL/GenBank/DDBJ databases">
        <title>Whole genome shotgun sequence of Streptomyces hygroscopicus NBRC 113678.</title>
        <authorList>
            <person name="Komaki H."/>
            <person name="Tamura T."/>
        </authorList>
    </citation>
    <scope>NUCLEOTIDE SEQUENCE</scope>
    <source>
        <strain evidence="2">N11-34</strain>
    </source>
</reference>
<comment type="caution">
    <text evidence="2">The sequence shown here is derived from an EMBL/GenBank/DDBJ whole genome shotgun (WGS) entry which is preliminary data.</text>
</comment>
<dbReference type="PANTHER" id="PTHR35400:SF3">
    <property type="entry name" value="SLL1072 PROTEIN"/>
    <property type="match status" value="1"/>
</dbReference>
<evidence type="ECO:0000313" key="3">
    <source>
        <dbReference type="Proteomes" id="UP001054854"/>
    </source>
</evidence>
<evidence type="ECO:0000313" key="2">
    <source>
        <dbReference type="EMBL" id="GHJ27421.1"/>
    </source>
</evidence>
<name>A0ABQ3TVQ5_STRHY</name>
<accession>A0ABQ3TVQ5</accession>
<dbReference type="Gene3D" id="3.90.1570.10">
    <property type="entry name" value="tt1808, chain A"/>
    <property type="match status" value="1"/>
</dbReference>
<gene>
    <name evidence="2" type="ORF">TPA0910_18540</name>
</gene>
<dbReference type="Pfam" id="PF05685">
    <property type="entry name" value="Uma2"/>
    <property type="match status" value="1"/>
</dbReference>
<proteinExistence type="predicted"/>
<dbReference type="CDD" id="cd06260">
    <property type="entry name" value="DUF820-like"/>
    <property type="match status" value="1"/>
</dbReference>
<organism evidence="2 3">
    <name type="scientific">Streptomyces hygroscopicus</name>
    <dbReference type="NCBI Taxonomy" id="1912"/>
    <lineage>
        <taxon>Bacteria</taxon>
        <taxon>Bacillati</taxon>
        <taxon>Actinomycetota</taxon>
        <taxon>Actinomycetes</taxon>
        <taxon>Kitasatosporales</taxon>
        <taxon>Streptomycetaceae</taxon>
        <taxon>Streptomyces</taxon>
        <taxon>Streptomyces violaceusniger group</taxon>
    </lineage>
</organism>